<dbReference type="PROSITE" id="PS50850">
    <property type="entry name" value="MFS"/>
    <property type="match status" value="1"/>
</dbReference>
<keyword evidence="5 6" id="KW-0472">Membrane</keyword>
<dbReference type="SUPFAM" id="SSF103473">
    <property type="entry name" value="MFS general substrate transporter"/>
    <property type="match status" value="1"/>
</dbReference>
<dbReference type="CDD" id="cd17324">
    <property type="entry name" value="MFS_NepI_like"/>
    <property type="match status" value="1"/>
</dbReference>
<protein>
    <submittedName>
        <fullName evidence="8">MFS transporter</fullName>
    </submittedName>
</protein>
<feature type="transmembrane region" description="Helical" evidence="6">
    <location>
        <begin position="164"/>
        <end position="184"/>
    </location>
</feature>
<keyword evidence="3 6" id="KW-0812">Transmembrane</keyword>
<evidence type="ECO:0000256" key="6">
    <source>
        <dbReference type="SAM" id="Phobius"/>
    </source>
</evidence>
<comment type="subcellular location">
    <subcellularLocation>
        <location evidence="1">Cell membrane</location>
        <topology evidence="1">Multi-pass membrane protein</topology>
    </subcellularLocation>
</comment>
<feature type="transmembrane region" description="Helical" evidence="6">
    <location>
        <begin position="244"/>
        <end position="265"/>
    </location>
</feature>
<feature type="domain" description="Major facilitator superfamily (MFS) profile" evidence="7">
    <location>
        <begin position="8"/>
        <end position="388"/>
    </location>
</feature>
<evidence type="ECO:0000313" key="8">
    <source>
        <dbReference type="EMBL" id="MDG9734450.1"/>
    </source>
</evidence>
<dbReference type="InterPro" id="IPR011701">
    <property type="entry name" value="MFS"/>
</dbReference>
<organism evidence="8 9">
    <name type="scientific">Leuconostoc pseudomesenteroides</name>
    <dbReference type="NCBI Taxonomy" id="33968"/>
    <lineage>
        <taxon>Bacteria</taxon>
        <taxon>Bacillati</taxon>
        <taxon>Bacillota</taxon>
        <taxon>Bacilli</taxon>
        <taxon>Lactobacillales</taxon>
        <taxon>Lactobacillaceae</taxon>
        <taxon>Leuconostoc</taxon>
    </lineage>
</organism>
<proteinExistence type="predicted"/>
<dbReference type="Pfam" id="PF07690">
    <property type="entry name" value="MFS_1"/>
    <property type="match status" value="1"/>
</dbReference>
<dbReference type="PANTHER" id="PTHR42910">
    <property type="entry name" value="TRANSPORTER SCO4007-RELATED"/>
    <property type="match status" value="1"/>
</dbReference>
<dbReference type="InterPro" id="IPR020846">
    <property type="entry name" value="MFS_dom"/>
</dbReference>
<feature type="transmembrane region" description="Helical" evidence="6">
    <location>
        <begin position="48"/>
        <end position="69"/>
    </location>
</feature>
<feature type="transmembrane region" description="Helical" evidence="6">
    <location>
        <begin position="339"/>
        <end position="356"/>
    </location>
</feature>
<evidence type="ECO:0000256" key="2">
    <source>
        <dbReference type="ARBA" id="ARBA00022448"/>
    </source>
</evidence>
<keyword evidence="2" id="KW-0813">Transport</keyword>
<evidence type="ECO:0000256" key="4">
    <source>
        <dbReference type="ARBA" id="ARBA00022989"/>
    </source>
</evidence>
<evidence type="ECO:0000256" key="5">
    <source>
        <dbReference type="ARBA" id="ARBA00023136"/>
    </source>
</evidence>
<feature type="transmembrane region" description="Helical" evidence="6">
    <location>
        <begin position="217"/>
        <end position="238"/>
    </location>
</feature>
<keyword evidence="4 6" id="KW-1133">Transmembrane helix</keyword>
<gene>
    <name evidence="8" type="ORF">P1N92_10090</name>
</gene>
<dbReference type="PANTHER" id="PTHR42910:SF1">
    <property type="entry name" value="MAJOR FACILITATOR SUPERFAMILY (MFS) PROFILE DOMAIN-CONTAINING PROTEIN"/>
    <property type="match status" value="1"/>
</dbReference>
<evidence type="ECO:0000256" key="3">
    <source>
        <dbReference type="ARBA" id="ARBA00022692"/>
    </source>
</evidence>
<keyword evidence="9" id="KW-1185">Reference proteome</keyword>
<evidence type="ECO:0000313" key="9">
    <source>
        <dbReference type="Proteomes" id="UP001529201"/>
    </source>
</evidence>
<dbReference type="Gene3D" id="1.20.1250.20">
    <property type="entry name" value="MFS general substrate transporter like domains"/>
    <property type="match status" value="1"/>
</dbReference>
<reference evidence="8 9" key="1">
    <citation type="submission" date="2023-02" db="EMBL/GenBank/DDBJ databases">
        <title>Antimicrobial susceptibility testing and tentative epidemiological cut-off values for Lactobacillaceae family species intended for ingestion.</title>
        <authorList>
            <person name="Noehr-Meldgaard K."/>
            <person name="Struve C."/>
            <person name="Ingmer H."/>
            <person name="Koza A."/>
            <person name="Al-Nakeeb K."/>
            <person name="Agersoe Y."/>
        </authorList>
    </citation>
    <scope>NUCLEOTIDE SEQUENCE [LARGE SCALE GENOMIC DNA]</scope>
    <source>
        <strain evidence="8 9">DSM 20193</strain>
    </source>
</reference>
<dbReference type="EMBL" id="JARGDN010000021">
    <property type="protein sequence ID" value="MDG9734450.1"/>
    <property type="molecule type" value="Genomic_DNA"/>
</dbReference>
<feature type="transmembrane region" description="Helical" evidence="6">
    <location>
        <begin position="10"/>
        <end position="28"/>
    </location>
</feature>
<dbReference type="InterPro" id="IPR036259">
    <property type="entry name" value="MFS_trans_sf"/>
</dbReference>
<evidence type="ECO:0000259" key="7">
    <source>
        <dbReference type="PROSITE" id="PS50850"/>
    </source>
</evidence>
<accession>A0ABT6HEG7</accession>
<comment type="caution">
    <text evidence="8">The sequence shown here is derived from an EMBL/GenBank/DDBJ whole genome shotgun (WGS) entry which is preliminary data.</text>
</comment>
<evidence type="ECO:0000256" key="1">
    <source>
        <dbReference type="ARBA" id="ARBA00004651"/>
    </source>
</evidence>
<name>A0ABT6HEG7_LEUPS</name>
<feature type="transmembrane region" description="Helical" evidence="6">
    <location>
        <begin position="100"/>
        <end position="122"/>
    </location>
</feature>
<feature type="transmembrane region" description="Helical" evidence="6">
    <location>
        <begin position="362"/>
        <end position="384"/>
    </location>
</feature>
<dbReference type="GeneID" id="64344694"/>
<dbReference type="RefSeq" id="WP_010291565.1">
    <property type="nucleotide sequence ID" value="NZ_CP065993.1"/>
</dbReference>
<dbReference type="Proteomes" id="UP001529201">
    <property type="component" value="Unassembled WGS sequence"/>
</dbReference>
<sequence>MNEKQFPSKIILNILTVLCALAVANLYYDQVLIVHIIKYFNVSTSQGGSLITNIQIGYTLGLLLIVPLGDRFNRKTLIVTSLVSSAIFFSAMAFSPNFFIMKVFGLFMGFSTVSAQLVIPFVSSNSNTPNKGKLTSKLLFGVFLGVLIGRVISGLLGQYLDWQMIHLIISFILLIGAIFTVVILPRDSTNKQSTYIAILKSLPEIVKDQPVLRETMVFGFAAFATFNIFWVPLTFILVRHPYNFDTGIVGLFGLIGVLGSLAAGFSGKLADSSNARNWNTVALFTMIFSFLLLSFTWQNIIGIIIVTLILDVGSRMNMTLNQGRIYHLDVKLHSRLNSLYMVTYYLGGSLGSIIGTRAYQNFGIKGLVVSSISILSATISYSLFKSKHKK</sequence>
<feature type="transmembrane region" description="Helical" evidence="6">
    <location>
        <begin position="134"/>
        <end position="152"/>
    </location>
</feature>
<feature type="transmembrane region" description="Helical" evidence="6">
    <location>
        <begin position="76"/>
        <end position="94"/>
    </location>
</feature>